<sequence>MTKFLGRLADIGIAKEAVRGTAETSATFYLPKTSLTLDDGIEQAIDESSNGVIEDSVGAAVTGKFAEGEIEGNIYDKSFGLLLLACLGSVSTSGPSESTVYTHAFSVLQSAQHPALTLFLDDPNQDYKYPLAILESLNIDVMIGAYAKYTAAFRSKVGTTATLTPSYSTENHFLPQHGSLKIATNLAGLGAASAIDVRSVKLSFNKNIEDDRKLGSLDQADILNKQFSVEGSVELVFNDNTFKTDMLADTAKAMRLRLTNSDVTIGSSLNPQLTIDLAKAKFSKFERSYGNDDIVTATTDFKGFYSVADTEMVSAELINTQSSY</sequence>
<dbReference type="Proteomes" id="UP001206067">
    <property type="component" value="Unassembled WGS sequence"/>
</dbReference>
<reference evidence="1 2" key="1">
    <citation type="submission" date="2022-08" db="EMBL/GenBank/DDBJ databases">
        <title>Polyphasic taxonomy analysis of Qipengyuania sp.RS5-5.</title>
        <authorList>
            <person name="Xamxidin M."/>
            <person name="Wu M."/>
        </authorList>
    </citation>
    <scope>NUCLEOTIDE SEQUENCE [LARGE SCALE GENOMIC DNA]</scope>
    <source>
        <strain evidence="1 2">RS5-5</strain>
    </source>
</reference>
<evidence type="ECO:0000313" key="2">
    <source>
        <dbReference type="Proteomes" id="UP001206067"/>
    </source>
</evidence>
<dbReference type="InterPro" id="IPR044000">
    <property type="entry name" value="Phage_tube_2"/>
</dbReference>
<dbReference type="Pfam" id="PF18906">
    <property type="entry name" value="Phage_tube_2"/>
    <property type="match status" value="1"/>
</dbReference>
<accession>A0ABT1XSR5</accession>
<name>A0ABT1XSR5_9SPHN</name>
<keyword evidence="2" id="KW-1185">Reference proteome</keyword>
<comment type="caution">
    <text evidence="1">The sequence shown here is derived from an EMBL/GenBank/DDBJ whole genome shotgun (WGS) entry which is preliminary data.</text>
</comment>
<dbReference type="RefSeq" id="WP_257595241.1">
    <property type="nucleotide sequence ID" value="NZ_JANKHH010000003.1"/>
</dbReference>
<proteinExistence type="predicted"/>
<protein>
    <submittedName>
        <fullName evidence="1">Phage tail tube protein</fullName>
    </submittedName>
</protein>
<organism evidence="1 2">
    <name type="scientific">Parerythrobacter lacustris</name>
    <dbReference type="NCBI Taxonomy" id="2969984"/>
    <lineage>
        <taxon>Bacteria</taxon>
        <taxon>Pseudomonadati</taxon>
        <taxon>Pseudomonadota</taxon>
        <taxon>Alphaproteobacteria</taxon>
        <taxon>Sphingomonadales</taxon>
        <taxon>Erythrobacteraceae</taxon>
        <taxon>Parerythrobacter</taxon>
    </lineage>
</organism>
<evidence type="ECO:0000313" key="1">
    <source>
        <dbReference type="EMBL" id="MCR2833477.1"/>
    </source>
</evidence>
<dbReference type="EMBL" id="JANKHH010000003">
    <property type="protein sequence ID" value="MCR2833477.1"/>
    <property type="molecule type" value="Genomic_DNA"/>
</dbReference>
<gene>
    <name evidence="1" type="ORF">NSO95_05940</name>
</gene>